<protein>
    <submittedName>
        <fullName evidence="1">Uncharacterized protein</fullName>
    </submittedName>
</protein>
<gene>
    <name evidence="1" type="ORF">L2764_25335</name>
</gene>
<evidence type="ECO:0000313" key="1">
    <source>
        <dbReference type="EMBL" id="MCL1127706.1"/>
    </source>
</evidence>
<reference evidence="1 2" key="1">
    <citation type="submission" date="2022-01" db="EMBL/GenBank/DDBJ databases">
        <title>Whole genome-based taxonomy of the Shewanellaceae.</title>
        <authorList>
            <person name="Martin-Rodriguez A.J."/>
        </authorList>
    </citation>
    <scope>NUCLEOTIDE SEQUENCE [LARGE SCALE GENOMIC DNA]</scope>
    <source>
        <strain evidence="1 2">DSM 17177</strain>
    </source>
</reference>
<name>A0ABT0LJ39_9GAMM</name>
<proteinExistence type="predicted"/>
<dbReference type="RefSeq" id="WP_248943143.1">
    <property type="nucleotide sequence ID" value="NZ_JAKIKS010000197.1"/>
</dbReference>
<dbReference type="Proteomes" id="UP001203423">
    <property type="component" value="Unassembled WGS sequence"/>
</dbReference>
<dbReference type="EMBL" id="JAKIKS010000197">
    <property type="protein sequence ID" value="MCL1127706.1"/>
    <property type="molecule type" value="Genomic_DNA"/>
</dbReference>
<accession>A0ABT0LJ39</accession>
<organism evidence="1 2">
    <name type="scientific">Shewanella surugensis</name>
    <dbReference type="NCBI Taxonomy" id="212020"/>
    <lineage>
        <taxon>Bacteria</taxon>
        <taxon>Pseudomonadati</taxon>
        <taxon>Pseudomonadota</taxon>
        <taxon>Gammaproteobacteria</taxon>
        <taxon>Alteromonadales</taxon>
        <taxon>Shewanellaceae</taxon>
        <taxon>Shewanella</taxon>
    </lineage>
</organism>
<evidence type="ECO:0000313" key="2">
    <source>
        <dbReference type="Proteomes" id="UP001203423"/>
    </source>
</evidence>
<sequence>MPDLNQIQTPSMTLFNESLGEDRNDQLFPTIFGTTFISSSTILNPCKASDIVLLYSEPEDINHSQMDKLQLLSMTPLEMDEFDEDSGLMPIFQIKEQQPQPTQRFSIHSPLPETIKLRDVAQESPSVLQSRGVQSIIEVDMSPEPSSPTELIRLLLEKGSLFINPLSNENFDPTRLQPADQLRFEQFVRFIQDAKVTSIDDLTLHDGAKVTLVAKNYDQVLKFYPNGTLYGVEKYACEVIDETGMKALFVAHTDWDDKVLTSRAQKIDMSLTDSKQEAILFGQEVNRALSHHGLVITDIDRGDNVGSIAGKKVIFDVKSLRRLNDTGVLKPANVDTTNRSQQVNKFSTEFLGEKIKYEWINRGNIDPSFHSFLSENSDDLSELREQLIAYKAHLKEVTPGFILAKKQGYVQLLINSIKI</sequence>
<comment type="caution">
    <text evidence="1">The sequence shown here is derived from an EMBL/GenBank/DDBJ whole genome shotgun (WGS) entry which is preliminary data.</text>
</comment>
<keyword evidence="2" id="KW-1185">Reference proteome</keyword>